<keyword evidence="3" id="KW-1185">Reference proteome</keyword>
<name>A0ABY9QXZ1_9BACT</name>
<feature type="compositionally biased region" description="Polar residues" evidence="1">
    <location>
        <begin position="19"/>
        <end position="32"/>
    </location>
</feature>
<evidence type="ECO:0000313" key="2">
    <source>
        <dbReference type="EMBL" id="WMW64390.1"/>
    </source>
</evidence>
<gene>
    <name evidence="2" type="ORF">KPS_002402</name>
</gene>
<protein>
    <submittedName>
        <fullName evidence="2">Uncharacterized protein</fullName>
    </submittedName>
</protein>
<accession>A0ABY9QXZ1</accession>
<evidence type="ECO:0000256" key="1">
    <source>
        <dbReference type="SAM" id="MobiDB-lite"/>
    </source>
</evidence>
<sequence length="121" mass="13941">MSSYYWPESLPKRPEMDGSTETMPNTWISTPVESGPPARRKRWTLQIIPLTASYLLTTEQVDVLDAFFETVGQASFWFPDWKNVAGEPRLAFIVPADERSLYSKAQQGRRWSVTLSLMIWP</sequence>
<reference evidence="2" key="1">
    <citation type="submission" date="2023-09" db="EMBL/GenBank/DDBJ databases">
        <authorList>
            <consortium name="CW5 consortium"/>
            <person name="Lu C.-W."/>
        </authorList>
    </citation>
    <scope>NUCLEOTIDE SEQUENCE</scope>
    <source>
        <strain evidence="2">KPS</strain>
    </source>
</reference>
<proteinExistence type="predicted"/>
<dbReference type="EMBL" id="CP133659">
    <property type="protein sequence ID" value="WMW64390.1"/>
    <property type="molecule type" value="Genomic_DNA"/>
</dbReference>
<dbReference type="RefSeq" id="WP_309540483.1">
    <property type="nucleotide sequence ID" value="NZ_CP133659.1"/>
</dbReference>
<evidence type="ECO:0000313" key="3">
    <source>
        <dbReference type="Proteomes" id="UP001180616"/>
    </source>
</evidence>
<dbReference type="Proteomes" id="UP001180616">
    <property type="component" value="Chromosome"/>
</dbReference>
<feature type="region of interest" description="Disordered" evidence="1">
    <location>
        <begin position="1"/>
        <end position="36"/>
    </location>
</feature>
<organism evidence="2 3">
    <name type="scientific">Nitratidesulfovibrio liaohensis</name>
    <dbReference type="NCBI Taxonomy" id="2604158"/>
    <lineage>
        <taxon>Bacteria</taxon>
        <taxon>Pseudomonadati</taxon>
        <taxon>Thermodesulfobacteriota</taxon>
        <taxon>Desulfovibrionia</taxon>
        <taxon>Desulfovibrionales</taxon>
        <taxon>Desulfovibrionaceae</taxon>
        <taxon>Nitratidesulfovibrio</taxon>
    </lineage>
</organism>